<evidence type="ECO:0000256" key="1">
    <source>
        <dbReference type="ARBA" id="ARBA00010481"/>
    </source>
</evidence>
<dbReference type="PANTHER" id="PTHR31889:SF2">
    <property type="entry name" value="FUCOSYLTRANSFERASE 3"/>
    <property type="match status" value="1"/>
</dbReference>
<evidence type="ECO:0000256" key="3">
    <source>
        <dbReference type="ARBA" id="ARBA00022679"/>
    </source>
</evidence>
<dbReference type="GO" id="GO:0009969">
    <property type="term" value="P:xyloglucan biosynthetic process"/>
    <property type="evidence" value="ECO:0007669"/>
    <property type="project" value="TreeGrafter"/>
</dbReference>
<evidence type="ECO:0000313" key="10">
    <source>
        <dbReference type="Proteomes" id="UP001161247"/>
    </source>
</evidence>
<dbReference type="Pfam" id="PF03254">
    <property type="entry name" value="XG_FTase"/>
    <property type="match status" value="1"/>
</dbReference>
<evidence type="ECO:0000256" key="5">
    <source>
        <dbReference type="ARBA" id="ARBA00023180"/>
    </source>
</evidence>
<name>A0AAV1DW05_OLDCO</name>
<evidence type="ECO:0000256" key="6">
    <source>
        <dbReference type="ARBA" id="ARBA00023316"/>
    </source>
</evidence>
<comment type="function">
    <text evidence="7">May be involved in cell wall biosynthesis.</text>
</comment>
<evidence type="ECO:0000313" key="9">
    <source>
        <dbReference type="EMBL" id="CAI9112101.1"/>
    </source>
</evidence>
<dbReference type="InterPro" id="IPR004938">
    <property type="entry name" value="XG_FTase"/>
</dbReference>
<dbReference type="Proteomes" id="UP001161247">
    <property type="component" value="Chromosome 7"/>
</dbReference>
<comment type="similarity">
    <text evidence="1 7">Belongs to the glycosyltransferase 37 family.</text>
</comment>
<accession>A0AAV1DW05</accession>
<evidence type="ECO:0000256" key="7">
    <source>
        <dbReference type="RuleBase" id="RU367004"/>
    </source>
</evidence>
<reference evidence="9" key="1">
    <citation type="submission" date="2023-03" db="EMBL/GenBank/DDBJ databases">
        <authorList>
            <person name="Julca I."/>
        </authorList>
    </citation>
    <scope>NUCLEOTIDE SEQUENCE</scope>
</reference>
<comment type="subcellular location">
    <subcellularLocation>
        <location evidence="7">Golgi apparatus</location>
        <location evidence="7">Golgi stack membrane</location>
        <topology evidence="7">Single-pass type II membrane protein</topology>
    </subcellularLocation>
</comment>
<gene>
    <name evidence="9" type="ORF">OLC1_LOCUS19356</name>
</gene>
<dbReference type="GO" id="GO:0071555">
    <property type="term" value="P:cell wall organization"/>
    <property type="evidence" value="ECO:0007669"/>
    <property type="project" value="UniProtKB-UniRule"/>
</dbReference>
<dbReference type="Gene3D" id="3.40.50.11340">
    <property type="match status" value="1"/>
</dbReference>
<keyword evidence="5" id="KW-0325">Glycoprotein</keyword>
<proteinExistence type="inferred from homology"/>
<dbReference type="AlphaFoldDB" id="A0AAV1DW05"/>
<evidence type="ECO:0000256" key="2">
    <source>
        <dbReference type="ARBA" id="ARBA00022676"/>
    </source>
</evidence>
<keyword evidence="10" id="KW-1185">Reference proteome</keyword>
<dbReference type="GO" id="GO:0008107">
    <property type="term" value="F:galactoside 2-alpha-L-fucosyltransferase activity"/>
    <property type="evidence" value="ECO:0007669"/>
    <property type="project" value="InterPro"/>
</dbReference>
<dbReference type="GO" id="GO:0032580">
    <property type="term" value="C:Golgi cisterna membrane"/>
    <property type="evidence" value="ECO:0007669"/>
    <property type="project" value="UniProtKB-SubCell"/>
</dbReference>
<keyword evidence="6 7" id="KW-0961">Cell wall biogenesis/degradation</keyword>
<evidence type="ECO:0000256" key="4">
    <source>
        <dbReference type="ARBA" id="ARBA00023034"/>
    </source>
</evidence>
<organism evidence="9 10">
    <name type="scientific">Oldenlandia corymbosa var. corymbosa</name>
    <dbReference type="NCBI Taxonomy" id="529605"/>
    <lineage>
        <taxon>Eukaryota</taxon>
        <taxon>Viridiplantae</taxon>
        <taxon>Streptophyta</taxon>
        <taxon>Embryophyta</taxon>
        <taxon>Tracheophyta</taxon>
        <taxon>Spermatophyta</taxon>
        <taxon>Magnoliopsida</taxon>
        <taxon>eudicotyledons</taxon>
        <taxon>Gunneridae</taxon>
        <taxon>Pentapetalae</taxon>
        <taxon>asterids</taxon>
        <taxon>lamiids</taxon>
        <taxon>Gentianales</taxon>
        <taxon>Rubiaceae</taxon>
        <taxon>Rubioideae</taxon>
        <taxon>Spermacoceae</taxon>
        <taxon>Hedyotis-Oldenlandia complex</taxon>
        <taxon>Oldenlandia</taxon>
    </lineage>
</organism>
<dbReference type="EC" id="2.4.1.-" evidence="7"/>
<keyword evidence="3 7" id="KW-0808">Transferase</keyword>
<dbReference type="GO" id="GO:0042546">
    <property type="term" value="P:cell wall biogenesis"/>
    <property type="evidence" value="ECO:0007669"/>
    <property type="project" value="InterPro"/>
</dbReference>
<feature type="compositionally biased region" description="Basic and acidic residues" evidence="8">
    <location>
        <begin position="11"/>
        <end position="24"/>
    </location>
</feature>
<keyword evidence="2 7" id="KW-0328">Glycosyltransferase</keyword>
<dbReference type="FunFam" id="3.40.50.11340:FF:000005">
    <property type="entry name" value="Galactoside 2-alpha-L-fucosyltransferase"/>
    <property type="match status" value="1"/>
</dbReference>
<dbReference type="PANTHER" id="PTHR31889">
    <property type="entry name" value="FUCOSYLTRANSFERASE 2-RELATED"/>
    <property type="match status" value="1"/>
</dbReference>
<sequence>MMKDLLNAMSKCEKDDSSQTKPEEPQNGQIPKGEKPKPLRNLTKAMLIFLVCSAGSVLFSVLKDPSPKNGIWVAPYDFKLFKRKDEQRQPPMTDKLLGGLLPQGFDENSCLSRYQEALYHKQPTKHPSSYLISRLRRYEVLHKKCGPYTESYKRTLESLKSAQHNGTLATECNYVVWIALGGIGNRMLTLASVFLYAFLTNRVLLVHPGGYISDLFCEPFPEVSWLLPPDFPIIDKFKTFYQRSPYSYGNILRQNNFRNSTEYSLPAFVYLHLAHDYANRDKLFFCDEEQTPLQKVPWLIIKTNNYFIPSLFLIESFEEELHNLFPDKEAVFHLLGRYLFHPTDVVRELIARFYEAYLSRADEVTGIQIRTFGKYSGLYDYVMDLVLGCLRKEVLLPEIIDKKPIMYRSKQLKTKAVIITSLSSRYSEALRVMYHGHQTATGDIIEVYQPSHEEYQQSGNKMHNIKALAEIYLLSLSDNLVTSAGSTFGYVAQSLGGLKPWILMIPTNQTALGPPCQQAVSMEPCFHAPPAYGCGNKKKVDAGQIVPHVQHCEDRNLGLKLVEKDKNL</sequence>
<feature type="region of interest" description="Disordered" evidence="8">
    <location>
        <begin position="1"/>
        <end position="37"/>
    </location>
</feature>
<dbReference type="EMBL" id="OX459124">
    <property type="protein sequence ID" value="CAI9112101.1"/>
    <property type="molecule type" value="Genomic_DNA"/>
</dbReference>
<protein>
    <recommendedName>
        <fullName evidence="7">Fucosyltransferase</fullName>
        <ecNumber evidence="7">2.4.1.-</ecNumber>
    </recommendedName>
</protein>
<keyword evidence="4 7" id="KW-0333">Golgi apparatus</keyword>
<evidence type="ECO:0000256" key="8">
    <source>
        <dbReference type="SAM" id="MobiDB-lite"/>
    </source>
</evidence>